<accession>A0A644YV91</accession>
<protein>
    <recommendedName>
        <fullName evidence="2">DUF1273 domain-containing protein</fullName>
    </recommendedName>
</protein>
<dbReference type="Gene3D" id="3.40.50.450">
    <property type="match status" value="1"/>
</dbReference>
<dbReference type="EMBL" id="VSSQ01006380">
    <property type="protein sequence ID" value="MPM32505.1"/>
    <property type="molecule type" value="Genomic_DNA"/>
</dbReference>
<sequence length="176" mass="20455">MKEILNQLNAETAATFVAAHMDRYRFGGEEDPPHFRQTQKDLHKTVITMYRETGIYQYLIGIRPGFDLWAAEMILDIIEKNEKIELYCVLPFKNQAHKWSKKNHTRYAQILERSTGVLRFGTGTYFQNCYVSLDAFLVNHAHTLIAVSGKESKPQHHSRLMIDRARDNGNRIIFIA</sequence>
<dbReference type="InterPro" id="IPR010697">
    <property type="entry name" value="YspA"/>
</dbReference>
<organism evidence="1">
    <name type="scientific">bioreactor metagenome</name>
    <dbReference type="NCBI Taxonomy" id="1076179"/>
    <lineage>
        <taxon>unclassified sequences</taxon>
        <taxon>metagenomes</taxon>
        <taxon>ecological metagenomes</taxon>
    </lineage>
</organism>
<evidence type="ECO:0008006" key="2">
    <source>
        <dbReference type="Google" id="ProtNLM"/>
    </source>
</evidence>
<comment type="caution">
    <text evidence="1">The sequence shown here is derived from an EMBL/GenBank/DDBJ whole genome shotgun (WGS) entry which is preliminary data.</text>
</comment>
<proteinExistence type="predicted"/>
<dbReference type="SUPFAM" id="SSF102405">
    <property type="entry name" value="MCP/YpsA-like"/>
    <property type="match status" value="1"/>
</dbReference>
<dbReference type="Pfam" id="PF06908">
    <property type="entry name" value="YpsA"/>
    <property type="match status" value="1"/>
</dbReference>
<dbReference type="PANTHER" id="PTHR38440:SF1">
    <property type="entry name" value="UPF0398 PROTEIN SPR0331"/>
    <property type="match status" value="1"/>
</dbReference>
<dbReference type="PANTHER" id="PTHR38440">
    <property type="entry name" value="UPF0398 PROTEIN YPSA"/>
    <property type="match status" value="1"/>
</dbReference>
<evidence type="ECO:0000313" key="1">
    <source>
        <dbReference type="EMBL" id="MPM32505.1"/>
    </source>
</evidence>
<gene>
    <name evidence="1" type="ORF">SDC9_79068</name>
</gene>
<dbReference type="AlphaFoldDB" id="A0A644YV91"/>
<reference evidence="1" key="1">
    <citation type="submission" date="2019-08" db="EMBL/GenBank/DDBJ databases">
        <authorList>
            <person name="Kucharzyk K."/>
            <person name="Murdoch R.W."/>
            <person name="Higgins S."/>
            <person name="Loffler F."/>
        </authorList>
    </citation>
    <scope>NUCLEOTIDE SEQUENCE</scope>
</reference>
<name>A0A644YV91_9ZZZZ</name>